<reference evidence="1 2" key="1">
    <citation type="submission" date="2016-10" db="EMBL/GenBank/DDBJ databases">
        <authorList>
            <person name="de Groot N.N."/>
        </authorList>
    </citation>
    <scope>NUCLEOTIDE SEQUENCE [LARGE SCALE GENOMIC DNA]</scope>
    <source>
        <strain evidence="1 2">CGMCC 1.6848</strain>
    </source>
</reference>
<dbReference type="PANTHER" id="PTHR43883">
    <property type="entry name" value="SLR0207 PROTEIN"/>
    <property type="match status" value="1"/>
</dbReference>
<dbReference type="EMBL" id="FOPY01000006">
    <property type="protein sequence ID" value="SFH58145.1"/>
    <property type="molecule type" value="Genomic_DNA"/>
</dbReference>
<dbReference type="InterPro" id="IPR052732">
    <property type="entry name" value="Cell-binding_unc_protein"/>
</dbReference>
<dbReference type="PANTHER" id="PTHR43883:SF1">
    <property type="entry name" value="GLUCONOKINASE"/>
    <property type="match status" value="1"/>
</dbReference>
<sequence>MTQALIQALSDAGCYDHPVETIEIIETHISWVVLTGEYAYKLKKPLDFGSFLDFSTLDKRRRLCDQEVQLNRRLAPSLYLEVVPISGTHEAPRINDASAPFEYAVKMRQFSNRLLFSNLQASGDLSLELLDDLVDQLVVFHEDAQCLPDGGDDWGSREAMQRIMEREFALIAPRLEGDADRRRLESLQTWVTEALERFDSEFARRRHEGHVRETHGDVHLGNAVRHEGRAMMFDGIEFNDELRWNDVGADLAFLLMDLDARGEEAFAHHVLNRYLELSGDYTLVRLLPFYKLYRALIRAKVAILRYHQPELHPADRPAVMASYRRYIELAERYTEFTFPYLVIGVGVSGSGKSRFTGEMVRRLGGVRLRSDVERKRLFGFDPQARTAEQGVDIYTPEATRQTYTCLAKLTGVLLESGLPVCIDATCLKREQRDLLRQQAVGRGLPVLMVSFEADEATLKARIEKRARRGGDPSEAGLAVLEKQLARFEAFTEEERLHLVHLDTTAENANLTLVGMIQEHLRLNRP</sequence>
<dbReference type="Gene3D" id="3.40.50.300">
    <property type="entry name" value="P-loop containing nucleotide triphosphate hydrolases"/>
    <property type="match status" value="1"/>
</dbReference>
<protein>
    <recommendedName>
        <fullName evidence="3">Aminoglycoside phosphotransferase domain-containing protein</fullName>
    </recommendedName>
</protein>
<evidence type="ECO:0000313" key="1">
    <source>
        <dbReference type="EMBL" id="SFH58145.1"/>
    </source>
</evidence>
<accession>A0A1I3B767</accession>
<keyword evidence="2" id="KW-1185">Reference proteome</keyword>
<gene>
    <name evidence="1" type="ORF">SAMN04487959_10625</name>
</gene>
<dbReference type="InterPro" id="IPR027417">
    <property type="entry name" value="P-loop_NTPase"/>
</dbReference>
<dbReference type="SUPFAM" id="SSF56112">
    <property type="entry name" value="Protein kinase-like (PK-like)"/>
    <property type="match status" value="1"/>
</dbReference>
<dbReference type="SUPFAM" id="SSF52540">
    <property type="entry name" value="P-loop containing nucleoside triphosphate hydrolases"/>
    <property type="match status" value="1"/>
</dbReference>
<dbReference type="RefSeq" id="WP_092845569.1">
    <property type="nucleotide sequence ID" value="NZ_FOPY01000006.1"/>
</dbReference>
<dbReference type="Pfam" id="PF13671">
    <property type="entry name" value="AAA_33"/>
    <property type="match status" value="1"/>
</dbReference>
<dbReference type="AlphaFoldDB" id="A0A1I3B767"/>
<evidence type="ECO:0008006" key="3">
    <source>
        <dbReference type="Google" id="ProtNLM"/>
    </source>
</evidence>
<organism evidence="1 2">
    <name type="scientific">Modicisalibacter xianhensis</name>
    <dbReference type="NCBI Taxonomy" id="442341"/>
    <lineage>
        <taxon>Bacteria</taxon>
        <taxon>Pseudomonadati</taxon>
        <taxon>Pseudomonadota</taxon>
        <taxon>Gammaproteobacteria</taxon>
        <taxon>Oceanospirillales</taxon>
        <taxon>Halomonadaceae</taxon>
        <taxon>Modicisalibacter</taxon>
    </lineage>
</organism>
<dbReference type="Proteomes" id="UP000199040">
    <property type="component" value="Unassembled WGS sequence"/>
</dbReference>
<dbReference type="STRING" id="442341.SAMN04487959_10625"/>
<proteinExistence type="predicted"/>
<evidence type="ECO:0000313" key="2">
    <source>
        <dbReference type="Proteomes" id="UP000199040"/>
    </source>
</evidence>
<dbReference type="InterPro" id="IPR011009">
    <property type="entry name" value="Kinase-like_dom_sf"/>
</dbReference>
<name>A0A1I3B767_9GAMM</name>